<keyword evidence="2" id="KW-0732">Signal</keyword>
<protein>
    <recommendedName>
        <fullName evidence="6">Aminotransferase class V domain-containing protein</fullName>
    </recommendedName>
</protein>
<dbReference type="PANTHER" id="PTHR43092:SF6">
    <property type="entry name" value="BLR1280 PROTEIN"/>
    <property type="match status" value="1"/>
</dbReference>
<sequence length="468" mass="52834">MLEQALTKTNQSRRNFIKGATGAAVAGIGASVFSGTVHANVEGIDWEHSATDYADNQRFWWKVQKQFVLDKRSTYMNVGTTGSMPKHVLDAYDRNNTLVAKHPWDMKDKFGPFPHVEEMFQTIAPGFGAHADELVLTRNTTDGVCSIINGLHFEPGDVILTTNHEHVAVNSPLHVAAHRFGVQIIEVQLPVFTGTETVSEKDYINAFRDVISAQQNIRLMVFSHVTYKTGTTLPAKAICRLAKKHRIPTLVDGAHTIGMLALDFHDMDCDFYVGSGHKWQCGPGGTGILYIRKDAERLNEYWHDRATPLWMINSSLSHAEHLSKQLRMQYVGNDNYPAKQALTDSCKMWDQIGRQSIQDRILALSKQCKTQLRKALPHATMYSPDVEGLTSGLTTFNPFSDSSNEEQLILFRDRLREEYGYIIRTTSFKLTKEDQQETHALRISTHLFHDEQDVTGLIAAISQLYYTF</sequence>
<organism evidence="7 8">
    <name type="scientific">Vibrio azureus NBRC 104587</name>
    <dbReference type="NCBI Taxonomy" id="1219077"/>
    <lineage>
        <taxon>Bacteria</taxon>
        <taxon>Pseudomonadati</taxon>
        <taxon>Pseudomonadota</taxon>
        <taxon>Gammaproteobacteria</taxon>
        <taxon>Vibrionales</taxon>
        <taxon>Vibrionaceae</taxon>
        <taxon>Vibrio</taxon>
    </lineage>
</organism>
<comment type="similarity">
    <text evidence="4">Belongs to the class-V pyridoxal-phosphate-dependent aminotransferase family.</text>
</comment>
<dbReference type="SUPFAM" id="SSF53383">
    <property type="entry name" value="PLP-dependent transferases"/>
    <property type="match status" value="1"/>
</dbReference>
<dbReference type="PROSITE" id="PS00595">
    <property type="entry name" value="AA_TRANSFER_CLASS_5"/>
    <property type="match status" value="1"/>
</dbReference>
<evidence type="ECO:0000256" key="2">
    <source>
        <dbReference type="ARBA" id="ARBA00022729"/>
    </source>
</evidence>
<dbReference type="RefSeq" id="WP_021710410.1">
    <property type="nucleotide sequence ID" value="NZ_BAOB01000086.1"/>
</dbReference>
<reference evidence="7 8" key="1">
    <citation type="submission" date="2013-09" db="EMBL/GenBank/DDBJ databases">
        <title>Whole genome shotgun sequence of Vibrio azureus NBRC 104587.</title>
        <authorList>
            <person name="Isaki S."/>
            <person name="Hosoyama A."/>
            <person name="Numata M."/>
            <person name="Hashimoto M."/>
            <person name="Hosoyama Y."/>
            <person name="Tsuchikane K."/>
            <person name="Noguchi M."/>
            <person name="Hirakata S."/>
            <person name="Ichikawa N."/>
            <person name="Ohji S."/>
            <person name="Yamazoe A."/>
            <person name="Fujita N."/>
        </authorList>
    </citation>
    <scope>NUCLEOTIDE SEQUENCE [LARGE SCALE GENOMIC DNA]</scope>
    <source>
        <strain evidence="7 8">NBRC 104587</strain>
    </source>
</reference>
<proteinExistence type="inferred from homology"/>
<dbReference type="NCBIfam" id="TIGR01409">
    <property type="entry name" value="TAT_signal_seq"/>
    <property type="match status" value="1"/>
</dbReference>
<feature type="domain" description="Aminotransferase class V" evidence="6">
    <location>
        <begin position="83"/>
        <end position="455"/>
    </location>
</feature>
<evidence type="ECO:0000256" key="3">
    <source>
        <dbReference type="ARBA" id="ARBA00022898"/>
    </source>
</evidence>
<comment type="cofactor">
    <cofactor evidence="1 5">
        <name>pyridoxal 5'-phosphate</name>
        <dbReference type="ChEBI" id="CHEBI:597326"/>
    </cofactor>
</comment>
<dbReference type="STRING" id="1219077.VAZ01S_049_00290"/>
<gene>
    <name evidence="7" type="ORF">VAZ01S_049_00290</name>
</gene>
<evidence type="ECO:0000313" key="7">
    <source>
        <dbReference type="EMBL" id="GAD76663.1"/>
    </source>
</evidence>
<evidence type="ECO:0000256" key="4">
    <source>
        <dbReference type="RuleBase" id="RU004075"/>
    </source>
</evidence>
<dbReference type="InterPro" id="IPR015422">
    <property type="entry name" value="PyrdxlP-dep_Trfase_small"/>
</dbReference>
<dbReference type="PANTHER" id="PTHR43092">
    <property type="entry name" value="L-CYSTEINE DESULFHYDRASE"/>
    <property type="match status" value="1"/>
</dbReference>
<dbReference type="InterPro" id="IPR015421">
    <property type="entry name" value="PyrdxlP-dep_Trfase_major"/>
</dbReference>
<keyword evidence="8" id="KW-1185">Reference proteome</keyword>
<dbReference type="eggNOG" id="COG0520">
    <property type="taxonomic scope" value="Bacteria"/>
</dbReference>
<dbReference type="InterPro" id="IPR000192">
    <property type="entry name" value="Aminotrans_V_dom"/>
</dbReference>
<comment type="caution">
    <text evidence="7">The sequence shown here is derived from an EMBL/GenBank/DDBJ whole genome shotgun (WGS) entry which is preliminary data.</text>
</comment>
<evidence type="ECO:0000259" key="6">
    <source>
        <dbReference type="Pfam" id="PF00266"/>
    </source>
</evidence>
<keyword evidence="3" id="KW-0663">Pyridoxal phosphate</keyword>
<evidence type="ECO:0000313" key="8">
    <source>
        <dbReference type="Proteomes" id="UP000016567"/>
    </source>
</evidence>
<dbReference type="InterPro" id="IPR019546">
    <property type="entry name" value="TAT_signal_bac_arc"/>
</dbReference>
<dbReference type="InterPro" id="IPR015424">
    <property type="entry name" value="PyrdxlP-dep_Trfase"/>
</dbReference>
<dbReference type="InterPro" id="IPR020578">
    <property type="entry name" value="Aminotrans_V_PyrdxlP_BS"/>
</dbReference>
<name>U3CEB9_9VIBR</name>
<dbReference type="PROSITE" id="PS51318">
    <property type="entry name" value="TAT"/>
    <property type="match status" value="1"/>
</dbReference>
<evidence type="ECO:0000256" key="5">
    <source>
        <dbReference type="RuleBase" id="RU004504"/>
    </source>
</evidence>
<dbReference type="InterPro" id="IPR006311">
    <property type="entry name" value="TAT_signal"/>
</dbReference>
<evidence type="ECO:0000256" key="1">
    <source>
        <dbReference type="ARBA" id="ARBA00001933"/>
    </source>
</evidence>
<dbReference type="AlphaFoldDB" id="U3CEB9"/>
<dbReference type="EMBL" id="BATL01000049">
    <property type="protein sequence ID" value="GAD76663.1"/>
    <property type="molecule type" value="Genomic_DNA"/>
</dbReference>
<dbReference type="Gene3D" id="3.90.1150.10">
    <property type="entry name" value="Aspartate Aminotransferase, domain 1"/>
    <property type="match status" value="1"/>
</dbReference>
<accession>U3CEB9</accession>
<dbReference type="Gene3D" id="3.40.640.10">
    <property type="entry name" value="Type I PLP-dependent aspartate aminotransferase-like (Major domain)"/>
    <property type="match status" value="1"/>
</dbReference>
<dbReference type="OrthoDB" id="9764293at2"/>
<dbReference type="Proteomes" id="UP000016567">
    <property type="component" value="Unassembled WGS sequence"/>
</dbReference>
<dbReference type="Pfam" id="PF00266">
    <property type="entry name" value="Aminotran_5"/>
    <property type="match status" value="1"/>
</dbReference>